<keyword evidence="14" id="KW-1185">Reference proteome</keyword>
<evidence type="ECO:0000313" key="13">
    <source>
        <dbReference type="EMBL" id="KAJ8030158.1"/>
    </source>
</evidence>
<reference evidence="13" key="1">
    <citation type="submission" date="2021-10" db="EMBL/GenBank/DDBJ databases">
        <title>Tropical sea cucumber genome reveals ecological adaptation and Cuvierian tubules defense mechanism.</title>
        <authorList>
            <person name="Chen T."/>
        </authorList>
    </citation>
    <scope>NUCLEOTIDE SEQUENCE</scope>
    <source>
        <strain evidence="13">Nanhai2018</strain>
        <tissue evidence="13">Muscle</tissue>
    </source>
</reference>
<evidence type="ECO:0000259" key="12">
    <source>
        <dbReference type="Pfam" id="PF01467"/>
    </source>
</evidence>
<dbReference type="PANTHER" id="PTHR10739:SF13">
    <property type="entry name" value="CHOLINE-PHOSPHATE CYTIDYLYLTRANSFERASE"/>
    <property type="match status" value="1"/>
</dbReference>
<comment type="similarity">
    <text evidence="2">Belongs to the cytidylyltransferase family.</text>
</comment>
<dbReference type="InterPro" id="IPR014729">
    <property type="entry name" value="Rossmann-like_a/b/a_fold"/>
</dbReference>
<protein>
    <recommendedName>
        <fullName evidence="10">choline-phosphate cytidylyltransferase</fullName>
        <ecNumber evidence="10">2.7.7.15</ecNumber>
    </recommendedName>
</protein>
<evidence type="ECO:0000256" key="1">
    <source>
        <dbReference type="ARBA" id="ARBA00005189"/>
    </source>
</evidence>
<dbReference type="Proteomes" id="UP001152320">
    <property type="component" value="Chromosome 13"/>
</dbReference>
<dbReference type="GO" id="GO:0031210">
    <property type="term" value="F:phosphatidylcholine binding"/>
    <property type="evidence" value="ECO:0007669"/>
    <property type="project" value="TreeGrafter"/>
</dbReference>
<sequence length="366" mass="41615">MATAAEKRKREEEDGEYSDPVIKKLAKTVSCMPAIFDGTPESEREKQKWDFTPITKEQAEEQRRDQRPVRVYADGIFDLFHAGHARALMQAKNIFPHVYLLVGVCSDELTHSCKGNTVLTEWERYEAVRHCRYVDEVIRDAPWVVTPEFLEKHKIDFVAHDDAPYGASGTDDIYKDIKAAGKFVATQRTKDISTSDIIARLVKNYDTYVRRNLSRGYSAKDLNVGFINYSKFRVQDKVDRVKKRVKSVESKSKEFVSMVEGKGMELINKWEERSRELVGSFLDMFGAEGRLSKIVRGSTDYLKKAVSPYASSESSDEEEDEYDDDDDNVIPDSSGLTSHQPRGRSPINVRRHSEGEFGVSLGNGTV</sequence>
<dbReference type="NCBIfam" id="TIGR00125">
    <property type="entry name" value="cyt_tran_rel"/>
    <property type="match status" value="1"/>
</dbReference>
<organism evidence="13 14">
    <name type="scientific">Holothuria leucospilota</name>
    <name type="common">Black long sea cucumber</name>
    <name type="synonym">Mertensiothuria leucospilota</name>
    <dbReference type="NCBI Taxonomy" id="206669"/>
    <lineage>
        <taxon>Eukaryota</taxon>
        <taxon>Metazoa</taxon>
        <taxon>Echinodermata</taxon>
        <taxon>Eleutherozoa</taxon>
        <taxon>Echinozoa</taxon>
        <taxon>Holothuroidea</taxon>
        <taxon>Aspidochirotacea</taxon>
        <taxon>Aspidochirotida</taxon>
        <taxon>Holothuriidae</taxon>
        <taxon>Holothuria</taxon>
    </lineage>
</organism>
<dbReference type="GO" id="GO:0004105">
    <property type="term" value="F:choline-phosphate cytidylyltransferase activity"/>
    <property type="evidence" value="ECO:0007669"/>
    <property type="project" value="UniProtKB-EC"/>
</dbReference>
<comment type="caution">
    <text evidence="13">The sequence shown here is derived from an EMBL/GenBank/DDBJ whole genome shotgun (WGS) entry which is preliminary data.</text>
</comment>
<dbReference type="CDD" id="cd02174">
    <property type="entry name" value="CCT"/>
    <property type="match status" value="1"/>
</dbReference>
<evidence type="ECO:0000256" key="5">
    <source>
        <dbReference type="ARBA" id="ARBA00022695"/>
    </source>
</evidence>
<evidence type="ECO:0000256" key="9">
    <source>
        <dbReference type="ARBA" id="ARBA00025706"/>
    </source>
</evidence>
<dbReference type="EMBL" id="JAIZAY010000013">
    <property type="protein sequence ID" value="KAJ8030158.1"/>
    <property type="molecule type" value="Genomic_DNA"/>
</dbReference>
<comment type="pathway">
    <text evidence="1">Lipid metabolism.</text>
</comment>
<proteinExistence type="inferred from homology"/>
<evidence type="ECO:0000256" key="3">
    <source>
        <dbReference type="ARBA" id="ARBA00022516"/>
    </source>
</evidence>
<keyword evidence="7" id="KW-0594">Phospholipid biosynthesis</keyword>
<dbReference type="OrthoDB" id="17102at2759"/>
<evidence type="ECO:0000313" key="14">
    <source>
        <dbReference type="Proteomes" id="UP001152320"/>
    </source>
</evidence>
<evidence type="ECO:0000256" key="7">
    <source>
        <dbReference type="ARBA" id="ARBA00023209"/>
    </source>
</evidence>
<dbReference type="InterPro" id="IPR041723">
    <property type="entry name" value="CCT"/>
</dbReference>
<dbReference type="AlphaFoldDB" id="A0A9Q1BP53"/>
<name>A0A9Q1BP53_HOLLE</name>
<feature type="domain" description="Cytidyltransferase-like" evidence="12">
    <location>
        <begin position="72"/>
        <end position="200"/>
    </location>
</feature>
<dbReference type="FunFam" id="3.40.50.620:FF:000016">
    <property type="entry name" value="Putative choline-phosphate cytidylyltransferase B"/>
    <property type="match status" value="1"/>
</dbReference>
<evidence type="ECO:0000256" key="11">
    <source>
        <dbReference type="SAM" id="MobiDB-lite"/>
    </source>
</evidence>
<dbReference type="PANTHER" id="PTHR10739">
    <property type="entry name" value="CYTIDYLYLTRANSFERASE"/>
    <property type="match status" value="1"/>
</dbReference>
<keyword evidence="8" id="KW-1208">Phospholipid metabolism</keyword>
<dbReference type="EC" id="2.7.7.15" evidence="10"/>
<keyword evidence="5 13" id="KW-0548">Nucleotidyltransferase</keyword>
<comment type="pathway">
    <text evidence="9">Phospholipid metabolism; phosphatidylcholine biosynthesis; phosphatidylcholine from phosphocholine: step 1/2.</text>
</comment>
<keyword evidence="4" id="KW-0808">Transferase</keyword>
<feature type="region of interest" description="Disordered" evidence="11">
    <location>
        <begin position="306"/>
        <end position="366"/>
    </location>
</feature>
<gene>
    <name evidence="13" type="ORF">HOLleu_26487</name>
</gene>
<evidence type="ECO:0000256" key="2">
    <source>
        <dbReference type="ARBA" id="ARBA00010101"/>
    </source>
</evidence>
<evidence type="ECO:0000256" key="8">
    <source>
        <dbReference type="ARBA" id="ARBA00023264"/>
    </source>
</evidence>
<dbReference type="SUPFAM" id="SSF52374">
    <property type="entry name" value="Nucleotidylyl transferase"/>
    <property type="match status" value="1"/>
</dbReference>
<dbReference type="Gene3D" id="3.40.50.620">
    <property type="entry name" value="HUPs"/>
    <property type="match status" value="1"/>
</dbReference>
<dbReference type="InterPro" id="IPR004821">
    <property type="entry name" value="Cyt_trans-like"/>
</dbReference>
<evidence type="ECO:0000256" key="10">
    <source>
        <dbReference type="ARBA" id="ARBA00026101"/>
    </source>
</evidence>
<evidence type="ECO:0000256" key="6">
    <source>
        <dbReference type="ARBA" id="ARBA00023098"/>
    </source>
</evidence>
<accession>A0A9Q1BP53</accession>
<dbReference type="Pfam" id="PF01467">
    <property type="entry name" value="CTP_transf_like"/>
    <property type="match status" value="1"/>
</dbReference>
<dbReference type="InterPro" id="IPR045049">
    <property type="entry name" value="Pcy1-like"/>
</dbReference>
<keyword evidence="3" id="KW-0444">Lipid biosynthesis</keyword>
<feature type="compositionally biased region" description="Acidic residues" evidence="11">
    <location>
        <begin position="314"/>
        <end position="329"/>
    </location>
</feature>
<keyword evidence="6" id="KW-0443">Lipid metabolism</keyword>
<evidence type="ECO:0000256" key="4">
    <source>
        <dbReference type="ARBA" id="ARBA00022679"/>
    </source>
</evidence>